<dbReference type="EMBL" id="DRLD01000156">
    <property type="protein sequence ID" value="HED10139.1"/>
    <property type="molecule type" value="Genomic_DNA"/>
</dbReference>
<dbReference type="Proteomes" id="UP000886005">
    <property type="component" value="Unassembled WGS sequence"/>
</dbReference>
<proteinExistence type="predicted"/>
<dbReference type="InterPro" id="IPR010980">
    <property type="entry name" value="Cyt_c/b562"/>
</dbReference>
<gene>
    <name evidence="2" type="ORF">ENJ10_05595</name>
</gene>
<accession>A0A7V1LYX3</accession>
<sequence length="155" mass="17276">MNRYMMMSLAAILILGIGAHAQTPSRQTIELPPRYGQLLKEEMNKIDAGMKMLLSLMVRGETERAAALADTIHNSFILKQSLNKDELKELVSYLPGDFVQLDRTFHGNAKKLAEALRRSDIKESGQIYGAMFNGCISCHSRFAADKFPGLINTSK</sequence>
<dbReference type="GO" id="GO:0009055">
    <property type="term" value="F:electron transfer activity"/>
    <property type="evidence" value="ECO:0007669"/>
    <property type="project" value="InterPro"/>
</dbReference>
<reference evidence="2" key="1">
    <citation type="journal article" date="2020" name="mSystems">
        <title>Genome- and Community-Level Interaction Insights into Carbon Utilization and Element Cycling Functions of Hydrothermarchaeota in Hydrothermal Sediment.</title>
        <authorList>
            <person name="Zhou Z."/>
            <person name="Liu Y."/>
            <person name="Xu W."/>
            <person name="Pan J."/>
            <person name="Luo Z.H."/>
            <person name="Li M."/>
        </authorList>
    </citation>
    <scope>NUCLEOTIDE SEQUENCE [LARGE SCALE GENOMIC DNA]</scope>
    <source>
        <strain evidence="2">HyVt-456</strain>
    </source>
</reference>
<comment type="caution">
    <text evidence="2">The sequence shown here is derived from an EMBL/GenBank/DDBJ whole genome shotgun (WGS) entry which is preliminary data.</text>
</comment>
<protein>
    <recommendedName>
        <fullName evidence="3">Cytochrome c</fullName>
    </recommendedName>
</protein>
<evidence type="ECO:0000313" key="2">
    <source>
        <dbReference type="EMBL" id="HED10139.1"/>
    </source>
</evidence>
<dbReference type="GO" id="GO:0020037">
    <property type="term" value="F:heme binding"/>
    <property type="evidence" value="ECO:0007669"/>
    <property type="project" value="InterPro"/>
</dbReference>
<dbReference type="GO" id="GO:0022900">
    <property type="term" value="P:electron transport chain"/>
    <property type="evidence" value="ECO:0007669"/>
    <property type="project" value="InterPro"/>
</dbReference>
<feature type="chain" id="PRO_5030523841" description="Cytochrome c" evidence="1">
    <location>
        <begin position="22"/>
        <end position="155"/>
    </location>
</feature>
<evidence type="ECO:0000256" key="1">
    <source>
        <dbReference type="SAM" id="SignalP"/>
    </source>
</evidence>
<dbReference type="AlphaFoldDB" id="A0A7V1LYX3"/>
<dbReference type="GO" id="GO:0005506">
    <property type="term" value="F:iron ion binding"/>
    <property type="evidence" value="ECO:0007669"/>
    <property type="project" value="InterPro"/>
</dbReference>
<feature type="signal peptide" evidence="1">
    <location>
        <begin position="1"/>
        <end position="21"/>
    </location>
</feature>
<dbReference type="SUPFAM" id="SSF47175">
    <property type="entry name" value="Cytochromes"/>
    <property type="match status" value="1"/>
</dbReference>
<evidence type="ECO:0008006" key="3">
    <source>
        <dbReference type="Google" id="ProtNLM"/>
    </source>
</evidence>
<name>A0A7V1LYX3_CALAY</name>
<keyword evidence="1" id="KW-0732">Signal</keyword>
<dbReference type="Gene3D" id="1.20.120.10">
    <property type="entry name" value="Cytochrome c/b562"/>
    <property type="match status" value="1"/>
</dbReference>
<organism evidence="2">
    <name type="scientific">Caldithrix abyssi</name>
    <dbReference type="NCBI Taxonomy" id="187145"/>
    <lineage>
        <taxon>Bacteria</taxon>
        <taxon>Pseudomonadati</taxon>
        <taxon>Calditrichota</taxon>
        <taxon>Calditrichia</taxon>
        <taxon>Calditrichales</taxon>
        <taxon>Calditrichaceae</taxon>
        <taxon>Caldithrix</taxon>
    </lineage>
</organism>